<name>A0A0H0XNU4_9SPHN</name>
<evidence type="ECO:0000259" key="1">
    <source>
        <dbReference type="Pfam" id="PF07238"/>
    </source>
</evidence>
<proteinExistence type="predicted"/>
<evidence type="ECO:0000313" key="3">
    <source>
        <dbReference type="Proteomes" id="UP000053455"/>
    </source>
</evidence>
<feature type="domain" description="PilZ" evidence="1">
    <location>
        <begin position="10"/>
        <end position="96"/>
    </location>
</feature>
<dbReference type="Pfam" id="PF07238">
    <property type="entry name" value="PilZ"/>
    <property type="match status" value="1"/>
</dbReference>
<organism evidence="2 3">
    <name type="scientific">Aurantiacibacter marinus</name>
    <dbReference type="NCBI Taxonomy" id="874156"/>
    <lineage>
        <taxon>Bacteria</taxon>
        <taxon>Pseudomonadati</taxon>
        <taxon>Pseudomonadota</taxon>
        <taxon>Alphaproteobacteria</taxon>
        <taxon>Sphingomonadales</taxon>
        <taxon>Erythrobacteraceae</taxon>
        <taxon>Aurantiacibacter</taxon>
    </lineage>
</organism>
<comment type="caution">
    <text evidence="2">The sequence shown here is derived from an EMBL/GenBank/DDBJ whole genome shotgun (WGS) entry which is preliminary data.</text>
</comment>
<reference evidence="2 3" key="1">
    <citation type="submission" date="2015-04" db="EMBL/GenBank/DDBJ databases">
        <title>The draft genome sequence of Erythrobacter marinus HWDM-33.</title>
        <authorList>
            <person name="Zhuang L."/>
            <person name="Liu Y."/>
            <person name="Shao Z."/>
        </authorList>
    </citation>
    <scope>NUCLEOTIDE SEQUENCE [LARGE SCALE GENOMIC DNA]</scope>
    <source>
        <strain evidence="2 3">HWDM-33</strain>
    </source>
</reference>
<dbReference type="PATRIC" id="fig|874156.12.peg.1678"/>
<dbReference type="InterPro" id="IPR009875">
    <property type="entry name" value="PilZ_domain"/>
</dbReference>
<dbReference type="AlphaFoldDB" id="A0A0H0XNU4"/>
<keyword evidence="3" id="KW-1185">Reference proteome</keyword>
<dbReference type="GO" id="GO:0035438">
    <property type="term" value="F:cyclic-di-GMP binding"/>
    <property type="evidence" value="ECO:0007669"/>
    <property type="project" value="InterPro"/>
</dbReference>
<sequence>MATMSVLTIRAHKRYALRMPSKLESEGRKPAPCLLIELSQHGARISNLGQRKFAVGESVALDTSCGRRLDGTIRWAHDGRAGIELGKSLHLPDLAELIDANRRETAVA</sequence>
<accession>A0A0H0XNU4</accession>
<evidence type="ECO:0000313" key="2">
    <source>
        <dbReference type="EMBL" id="KLI63696.1"/>
    </source>
</evidence>
<dbReference type="SUPFAM" id="SSF141371">
    <property type="entry name" value="PilZ domain-like"/>
    <property type="match status" value="1"/>
</dbReference>
<gene>
    <name evidence="2" type="ORF">AAV99_08155</name>
</gene>
<dbReference type="OrthoDB" id="7408989at2"/>
<dbReference type="RefSeq" id="WP_047093511.1">
    <property type="nucleotide sequence ID" value="NZ_LBHU01000002.1"/>
</dbReference>
<protein>
    <recommendedName>
        <fullName evidence="1">PilZ domain-containing protein</fullName>
    </recommendedName>
</protein>
<dbReference type="EMBL" id="LBHU01000002">
    <property type="protein sequence ID" value="KLI63696.1"/>
    <property type="molecule type" value="Genomic_DNA"/>
</dbReference>
<dbReference type="Gene3D" id="2.40.10.220">
    <property type="entry name" value="predicted glycosyltransferase like domains"/>
    <property type="match status" value="1"/>
</dbReference>
<dbReference type="STRING" id="874156.GCA_001021555_01688"/>
<dbReference type="Proteomes" id="UP000053455">
    <property type="component" value="Unassembled WGS sequence"/>
</dbReference>